<dbReference type="InterPro" id="IPR050223">
    <property type="entry name" value="D-isomer_2-hydroxyacid_DH"/>
</dbReference>
<organism evidence="4">
    <name type="scientific">marine sediment metagenome</name>
    <dbReference type="NCBI Taxonomy" id="412755"/>
    <lineage>
        <taxon>unclassified sequences</taxon>
        <taxon>metagenomes</taxon>
        <taxon>ecological metagenomes</taxon>
    </lineage>
</organism>
<reference evidence="4" key="1">
    <citation type="journal article" date="2015" name="Nature">
        <title>Complex archaea that bridge the gap between prokaryotes and eukaryotes.</title>
        <authorList>
            <person name="Spang A."/>
            <person name="Saw J.H."/>
            <person name="Jorgensen S.L."/>
            <person name="Zaremba-Niedzwiedzka K."/>
            <person name="Martijn J."/>
            <person name="Lind A.E."/>
            <person name="van Eijk R."/>
            <person name="Schleper C."/>
            <person name="Guy L."/>
            <person name="Ettema T.J."/>
        </authorList>
    </citation>
    <scope>NUCLEOTIDE SEQUENCE</scope>
</reference>
<dbReference type="InterPro" id="IPR036291">
    <property type="entry name" value="NAD(P)-bd_dom_sf"/>
</dbReference>
<evidence type="ECO:0000256" key="2">
    <source>
        <dbReference type="ARBA" id="ARBA00023027"/>
    </source>
</evidence>
<protein>
    <recommendedName>
        <fullName evidence="3">D-isomer specific 2-hydroxyacid dehydrogenase NAD-binding domain-containing protein</fullName>
    </recommendedName>
</protein>
<dbReference type="GO" id="GO:0030267">
    <property type="term" value="F:glyoxylate reductase (NADPH) activity"/>
    <property type="evidence" value="ECO:0007669"/>
    <property type="project" value="TreeGrafter"/>
</dbReference>
<proteinExistence type="predicted"/>
<dbReference type="PANTHER" id="PTHR10996:SF178">
    <property type="entry name" value="2-HYDROXYACID DEHYDROGENASE YGL185C-RELATED"/>
    <property type="match status" value="1"/>
</dbReference>
<keyword evidence="2" id="KW-0520">NAD</keyword>
<dbReference type="SUPFAM" id="SSF51735">
    <property type="entry name" value="NAD(P)-binding Rossmann-fold domains"/>
    <property type="match status" value="1"/>
</dbReference>
<dbReference type="PROSITE" id="PS00671">
    <property type="entry name" value="D_2_HYDROXYACID_DH_3"/>
    <property type="match status" value="1"/>
</dbReference>
<dbReference type="PROSITE" id="PS00670">
    <property type="entry name" value="D_2_HYDROXYACID_DH_2"/>
    <property type="match status" value="1"/>
</dbReference>
<dbReference type="Gene3D" id="3.40.50.720">
    <property type="entry name" value="NAD(P)-binding Rossmann-like Domain"/>
    <property type="match status" value="2"/>
</dbReference>
<evidence type="ECO:0000313" key="4">
    <source>
        <dbReference type="EMBL" id="KKL23436.1"/>
    </source>
</evidence>
<dbReference type="SUPFAM" id="SSF52283">
    <property type="entry name" value="Formate/glycerate dehydrogenase catalytic domain-like"/>
    <property type="match status" value="1"/>
</dbReference>
<dbReference type="PANTHER" id="PTHR10996">
    <property type="entry name" value="2-HYDROXYACID DEHYDROGENASE-RELATED"/>
    <property type="match status" value="1"/>
</dbReference>
<comment type="caution">
    <text evidence="4">The sequence shown here is derived from an EMBL/GenBank/DDBJ whole genome shotgun (WGS) entry which is preliminary data.</text>
</comment>
<dbReference type="InterPro" id="IPR006140">
    <property type="entry name" value="D-isomer_DH_NAD-bd"/>
</dbReference>
<evidence type="ECO:0000256" key="1">
    <source>
        <dbReference type="ARBA" id="ARBA00023002"/>
    </source>
</evidence>
<dbReference type="AlphaFoldDB" id="A0A0F9E0K1"/>
<dbReference type="GO" id="GO:0005829">
    <property type="term" value="C:cytosol"/>
    <property type="evidence" value="ECO:0007669"/>
    <property type="project" value="TreeGrafter"/>
</dbReference>
<feature type="domain" description="D-isomer specific 2-hydroxyacid dehydrogenase NAD-binding" evidence="3">
    <location>
        <begin position="129"/>
        <end position="298"/>
    </location>
</feature>
<dbReference type="EMBL" id="LAZR01036975">
    <property type="protein sequence ID" value="KKL23436.1"/>
    <property type="molecule type" value="Genomic_DNA"/>
</dbReference>
<dbReference type="GO" id="GO:0016618">
    <property type="term" value="F:hydroxypyruvate reductase [NAD(P)H] activity"/>
    <property type="evidence" value="ECO:0007669"/>
    <property type="project" value="TreeGrafter"/>
</dbReference>
<dbReference type="InterPro" id="IPR029753">
    <property type="entry name" value="D-isomer_DH_CS"/>
</dbReference>
<keyword evidence="1" id="KW-0560">Oxidoreductase</keyword>
<dbReference type="GO" id="GO:0051287">
    <property type="term" value="F:NAD binding"/>
    <property type="evidence" value="ECO:0007669"/>
    <property type="project" value="InterPro"/>
</dbReference>
<evidence type="ECO:0000259" key="3">
    <source>
        <dbReference type="Pfam" id="PF02826"/>
    </source>
</evidence>
<dbReference type="Pfam" id="PF02826">
    <property type="entry name" value="2-Hacid_dh_C"/>
    <property type="match status" value="1"/>
</dbReference>
<name>A0A0F9E0K1_9ZZZZ</name>
<sequence length="340" mass="39211">MTYKPKVYLTSNVFSATEIGSNNAISKSLRKNIKELWFKLNQISELKVFDGRFPTEDEIQKEVEEYNPDILGCHLSHSITSEVLEKSTLFAVSTSTAGYNHIHRLGTDDILITHTPGVLHETVADYTIAIIMTNLRNLIDLHTYVWNGQWIPDDKWDLDQSLSSVITNKVLGIVGMGEIGKELVKRLYHWDISILYYDIHQMIDFEKNYPSIKFKENIEDVFIESDIVSLHVPLNKHTENLVNRKLLKLMKRNSLLVNTSRGPVLDLNTLLDMLENNEIHINLAFDVFPIEPIDEKTLERFKKIKKQNPEIRMTLIPHNASADANIRGKMTILFLEDILR</sequence>
<accession>A0A0F9E0K1</accession>
<feature type="non-terminal residue" evidence="4">
    <location>
        <position position="340"/>
    </location>
</feature>
<gene>
    <name evidence="4" type="ORF">LCGC14_2425410</name>
</gene>